<dbReference type="InterPro" id="IPR016084">
    <property type="entry name" value="Haem_Oase-like_multi-hlx"/>
</dbReference>
<dbReference type="Proteomes" id="UP001085076">
    <property type="component" value="Miscellaneous, Linkage group lg09"/>
</dbReference>
<dbReference type="Gene3D" id="1.20.910.10">
    <property type="entry name" value="Heme oxygenase-like"/>
    <property type="match status" value="1"/>
</dbReference>
<accession>A0A9D5BZ77</accession>
<evidence type="ECO:0000259" key="1">
    <source>
        <dbReference type="Pfam" id="PF03070"/>
    </source>
</evidence>
<evidence type="ECO:0000313" key="2">
    <source>
        <dbReference type="EMBL" id="KAJ0963666.1"/>
    </source>
</evidence>
<organism evidence="2 3">
    <name type="scientific">Dioscorea zingiberensis</name>
    <dbReference type="NCBI Taxonomy" id="325984"/>
    <lineage>
        <taxon>Eukaryota</taxon>
        <taxon>Viridiplantae</taxon>
        <taxon>Streptophyta</taxon>
        <taxon>Embryophyta</taxon>
        <taxon>Tracheophyta</taxon>
        <taxon>Spermatophyta</taxon>
        <taxon>Magnoliopsida</taxon>
        <taxon>Liliopsida</taxon>
        <taxon>Dioscoreales</taxon>
        <taxon>Dioscoreaceae</taxon>
        <taxon>Dioscorea</taxon>
    </lineage>
</organism>
<feature type="domain" description="Thiaminase-2/PQQC" evidence="1">
    <location>
        <begin position="31"/>
        <end position="128"/>
    </location>
</feature>
<dbReference type="InterPro" id="IPR023214">
    <property type="entry name" value="HAD_sf"/>
</dbReference>
<dbReference type="EMBL" id="JAGGNH010000009">
    <property type="protein sequence ID" value="KAJ0963666.1"/>
    <property type="molecule type" value="Genomic_DNA"/>
</dbReference>
<dbReference type="OrthoDB" id="10028886at2759"/>
<keyword evidence="3" id="KW-1185">Reference proteome</keyword>
<dbReference type="Pfam" id="PF03070">
    <property type="entry name" value="TENA_THI-4"/>
    <property type="match status" value="2"/>
</dbReference>
<dbReference type="SUPFAM" id="SSF48613">
    <property type="entry name" value="Heme oxygenase-like"/>
    <property type="match status" value="1"/>
</dbReference>
<dbReference type="GO" id="GO:0006772">
    <property type="term" value="P:thiamine metabolic process"/>
    <property type="evidence" value="ECO:0007669"/>
    <property type="project" value="UniProtKB-ARBA"/>
</dbReference>
<reference evidence="2" key="1">
    <citation type="submission" date="2021-03" db="EMBL/GenBank/DDBJ databases">
        <authorList>
            <person name="Li Z."/>
            <person name="Yang C."/>
        </authorList>
    </citation>
    <scope>NUCLEOTIDE SEQUENCE</scope>
    <source>
        <strain evidence="2">Dzin_1.0</strain>
        <tissue evidence="2">Leaf</tissue>
    </source>
</reference>
<name>A0A9D5BZ77_9LILI</name>
<dbReference type="PANTHER" id="PTHR43198:SF2">
    <property type="entry name" value="SI:CH1073-67J19.1-RELATED"/>
    <property type="match status" value="1"/>
</dbReference>
<evidence type="ECO:0000313" key="3">
    <source>
        <dbReference type="Proteomes" id="UP001085076"/>
    </source>
</evidence>
<dbReference type="Gene3D" id="3.40.50.1000">
    <property type="entry name" value="HAD superfamily/HAD-like"/>
    <property type="match status" value="1"/>
</dbReference>
<comment type="caution">
    <text evidence="2">The sequence shown here is derived from an EMBL/GenBank/DDBJ whole genome shotgun (WGS) entry which is preliminary data.</text>
</comment>
<dbReference type="InterPro" id="IPR004305">
    <property type="entry name" value="Thiaminase-2/PQQC"/>
</dbReference>
<dbReference type="InterPro" id="IPR036412">
    <property type="entry name" value="HAD-like_sf"/>
</dbReference>
<sequence>MASLAGSDEEGSVAKRFWNRSRREINRLIYTPFVVCLAAGNLEMECFQDFISQDIHFLKAYVQAYEIAEECTDDDDAKIGICEMRKSVLKELKMHSSIVGEWGVDPTKEIVPAPATIKYIDFLLATAAGKIEGGKVPGKIVTPFEKTKIAAYTVGAMTPWMRLYSFLGEFLQTHMLYSEKENIYKNWIANYDSANFEKATRQMEELLDKLSVSLTGEELEVMEKLYTQAFKLEIEIFSSQHIGQPVVVPMIRMRDPMSQLLIFSDFDLTCTTVDSSAILAEIAILTVPKAEPSSPDDLVPRLSSLDLRNSWEDLSRQYTEEYEQCIESILQVMQDNLVDFDGLYKILEQLSDFEKRANSRYVESGVLRGMNLDDIKRAGERLILQDGCQEFFRKVVSNKEKLKSDLHVISYCWCADLIRSAFASDVLNAMSIHSNEFEYKESVSTGNIIRKIESPLDKVEVFNAILRDSNNDGNHLSVYIGDSIGDLLCLLEADIGIVIGSSPSLRKVAEQFGVSFLPLHGGAIIKQQQLEGEDTSVWKGPSFHLFTVSSWSEIEAFILGA</sequence>
<gene>
    <name evidence="2" type="ORF">J5N97_028788</name>
</gene>
<dbReference type="InterPro" id="IPR050967">
    <property type="entry name" value="Thiamine_Salvage_TenA"/>
</dbReference>
<dbReference type="PANTHER" id="PTHR43198">
    <property type="entry name" value="BIFUNCTIONAL TH2 PROTEIN"/>
    <property type="match status" value="1"/>
</dbReference>
<dbReference type="AlphaFoldDB" id="A0A9D5BZ77"/>
<dbReference type="SUPFAM" id="SSF56784">
    <property type="entry name" value="HAD-like"/>
    <property type="match status" value="1"/>
</dbReference>
<reference evidence="2" key="2">
    <citation type="journal article" date="2022" name="Hortic Res">
        <title>The genome of Dioscorea zingiberensis sheds light on the biosynthesis, origin and evolution of the medicinally important diosgenin saponins.</title>
        <authorList>
            <person name="Li Y."/>
            <person name="Tan C."/>
            <person name="Li Z."/>
            <person name="Guo J."/>
            <person name="Li S."/>
            <person name="Chen X."/>
            <person name="Wang C."/>
            <person name="Dai X."/>
            <person name="Yang H."/>
            <person name="Song W."/>
            <person name="Hou L."/>
            <person name="Xu J."/>
            <person name="Tong Z."/>
            <person name="Xu A."/>
            <person name="Yuan X."/>
            <person name="Wang W."/>
            <person name="Yang Q."/>
            <person name="Chen L."/>
            <person name="Sun Z."/>
            <person name="Wang K."/>
            <person name="Pan B."/>
            <person name="Chen J."/>
            <person name="Bao Y."/>
            <person name="Liu F."/>
            <person name="Qi X."/>
            <person name="Gang D.R."/>
            <person name="Wen J."/>
            <person name="Li J."/>
        </authorList>
    </citation>
    <scope>NUCLEOTIDE SEQUENCE</scope>
    <source>
        <strain evidence="2">Dzin_1.0</strain>
    </source>
</reference>
<dbReference type="FunFam" id="1.20.910.10:FF:000006">
    <property type="entry name" value="Bifunctional TH2 protein, mitochondrial"/>
    <property type="match status" value="1"/>
</dbReference>
<dbReference type="GO" id="GO:0005829">
    <property type="term" value="C:cytosol"/>
    <property type="evidence" value="ECO:0007669"/>
    <property type="project" value="TreeGrafter"/>
</dbReference>
<protein>
    <recommendedName>
        <fullName evidence="1">Thiaminase-2/PQQC domain-containing protein</fullName>
    </recommendedName>
</protein>
<feature type="domain" description="Thiaminase-2/PQQC" evidence="1">
    <location>
        <begin position="154"/>
        <end position="235"/>
    </location>
</feature>
<proteinExistence type="predicted"/>
<dbReference type="CDD" id="cd19368">
    <property type="entry name" value="TenA_C_AtTH2-like"/>
    <property type="match status" value="1"/>
</dbReference>